<evidence type="ECO:0000256" key="6">
    <source>
        <dbReference type="ARBA" id="ARBA00023015"/>
    </source>
</evidence>
<dbReference type="OrthoDB" id="428577at2759"/>
<keyword evidence="5" id="KW-0862">Zinc</keyword>
<keyword evidence="7" id="KW-0238">DNA-binding</keyword>
<dbReference type="InterPro" id="IPR021752">
    <property type="entry name" value="TF_Rrn7_Zf"/>
</dbReference>
<comment type="caution">
    <text evidence="13">The sequence shown here is derived from an EMBL/GenBank/DDBJ whole genome shotgun (WGS) entry which is preliminary data.</text>
</comment>
<evidence type="ECO:0000256" key="3">
    <source>
        <dbReference type="ARBA" id="ARBA00022723"/>
    </source>
</evidence>
<dbReference type="AlphaFoldDB" id="M7NV61"/>
<gene>
    <name evidence="13" type="ORF">PNEG_00616</name>
</gene>
<dbReference type="InterPro" id="IPR033599">
    <property type="entry name" value="TAF1B/Rrn7"/>
</dbReference>
<dbReference type="OMA" id="ICRDIWA"/>
<dbReference type="Pfam" id="PF20645">
    <property type="entry name" value="Rrn7_cyclin_C"/>
    <property type="match status" value="1"/>
</dbReference>
<dbReference type="eggNOG" id="KOG0003">
    <property type="taxonomic scope" value="Eukaryota"/>
</dbReference>
<evidence type="ECO:0000313" key="13">
    <source>
        <dbReference type="EMBL" id="EMR11016.1"/>
    </source>
</evidence>
<comment type="similarity">
    <text evidence="2">Belongs to the RRN7/TAF1B family.</text>
</comment>
<comment type="subcellular location">
    <subcellularLocation>
        <location evidence="1">Nucleus</location>
        <location evidence="1">Nucleolus</location>
    </subcellularLocation>
</comment>
<evidence type="ECO:0000256" key="1">
    <source>
        <dbReference type="ARBA" id="ARBA00004604"/>
    </source>
</evidence>
<evidence type="ECO:0000256" key="7">
    <source>
        <dbReference type="ARBA" id="ARBA00023125"/>
    </source>
</evidence>
<dbReference type="GO" id="GO:0008270">
    <property type="term" value="F:zinc ion binding"/>
    <property type="evidence" value="ECO:0007669"/>
    <property type="project" value="UniProtKB-KW"/>
</dbReference>
<dbReference type="Pfam" id="PF11781">
    <property type="entry name" value="Zn_ribbon_RRN7"/>
    <property type="match status" value="1"/>
</dbReference>
<keyword evidence="3" id="KW-0479">Metal-binding</keyword>
<name>M7NV61_PNEMU</name>
<dbReference type="VEuPathDB" id="FungiDB:PNEG_00616"/>
<evidence type="ECO:0000259" key="12">
    <source>
        <dbReference type="Pfam" id="PF20645"/>
    </source>
</evidence>
<reference evidence="14" key="1">
    <citation type="journal article" date="2016" name="Nat. Commun.">
        <title>Genome analysis of three Pneumocystis species reveals adaptation mechanisms to life exclusively in mammalian hosts.</title>
        <authorList>
            <person name="Ma L."/>
            <person name="Chen Z."/>
            <person name="Huang D.W."/>
            <person name="Kutty G."/>
            <person name="Ishihara M."/>
            <person name="Wang H."/>
            <person name="Abouelleil A."/>
            <person name="Bishop L."/>
            <person name="Davey E."/>
            <person name="Deng R."/>
            <person name="Deng X."/>
            <person name="Fan L."/>
            <person name="Fantoni G."/>
            <person name="Fitzgerald M."/>
            <person name="Gogineni E."/>
            <person name="Goldberg J.M."/>
            <person name="Handley G."/>
            <person name="Hu X."/>
            <person name="Huber C."/>
            <person name="Jiao X."/>
            <person name="Jones K."/>
            <person name="Levin J.Z."/>
            <person name="Liu Y."/>
            <person name="Macdonald P."/>
            <person name="Melnikov A."/>
            <person name="Raley C."/>
            <person name="Sassi M."/>
            <person name="Sherman B.T."/>
            <person name="Song X."/>
            <person name="Sykes S."/>
            <person name="Tran B."/>
            <person name="Walsh L."/>
            <person name="Xia Y."/>
            <person name="Yang J."/>
            <person name="Young S."/>
            <person name="Zeng Q."/>
            <person name="Zheng X."/>
            <person name="Stephens R."/>
            <person name="Nusbaum C."/>
            <person name="Birren B.W."/>
            <person name="Azadi P."/>
            <person name="Lempicki R.A."/>
            <person name="Cuomo C.A."/>
            <person name="Kovacs J.A."/>
        </authorList>
    </citation>
    <scope>NUCLEOTIDE SEQUENCE [LARGE SCALE GENOMIC DNA]</scope>
    <source>
        <strain evidence="14">B123</strain>
    </source>
</reference>
<evidence type="ECO:0000259" key="10">
    <source>
        <dbReference type="Pfam" id="PF11781"/>
    </source>
</evidence>
<dbReference type="InterPro" id="IPR048540">
    <property type="entry name" value="Rrn7_cyclin_N"/>
</dbReference>
<evidence type="ECO:0000256" key="9">
    <source>
        <dbReference type="ARBA" id="ARBA00023242"/>
    </source>
</evidence>
<evidence type="ECO:0000259" key="11">
    <source>
        <dbReference type="Pfam" id="PF20644"/>
    </source>
</evidence>
<dbReference type="GO" id="GO:0001164">
    <property type="term" value="F:RNA polymerase I core promoter sequence-specific DNA binding"/>
    <property type="evidence" value="ECO:0007669"/>
    <property type="project" value="InterPro"/>
</dbReference>
<keyword evidence="4" id="KW-0863">Zinc-finger</keyword>
<keyword evidence="8" id="KW-0804">Transcription</keyword>
<accession>M7NV61</accession>
<keyword evidence="14" id="KW-1185">Reference proteome</keyword>
<dbReference type="Pfam" id="PF20644">
    <property type="entry name" value="Rrn7_cyclin_N"/>
    <property type="match status" value="1"/>
</dbReference>
<sequence length="497" mass="58266">MNQYQFNQDSRCGIDNCTSKQFYIDAGLTYCINGHLVQGIIEIDNTSNLNKNQPLRRRKVITSDKHKKKSKVLYGNEGKNLFLHCFQQILKTQVWCLIHTHGISKNLEPTVRNIWKIYLTLLTSNKLFQKNTKKKIKYHNNSIQGNSNDNISYKITRFPKLIDTISICYLGLLNLRSIITISTLYNFMKSGKVPYMQTSSIIPLEIRKCMEPQYQNTLSPTVFPSYEKVLNVTYSIFSAFYIFYKIVFPPLNIYPILVTYIQGLHLPLELILPTLKLAYQLNISFTNQQLLEETNLNTMPEVILLAVLLISTRLYFQIDHYDIENFKDYTYNNLKDWNIWLSIMNSRNYNKLANFGYTKTDINKISQISKEEINNYLNDLSIQLSNSSYIKVPKFLLNIFPINELKKTNEYFNSTHNYYTSLESYNTKSYTTNTIFRNRKLIYKIFSLSSTLPNITKTLISKGAEMIGITEFKLRKIILILEKQYIYLNDNCKLENL</sequence>
<feature type="domain" description="Rrn7/TAF1B N-terminal cyclin" evidence="11">
    <location>
        <begin position="86"/>
        <end position="203"/>
    </location>
</feature>
<protein>
    <recommendedName>
        <fullName evidence="15">RRN7-type domain-containing protein</fullName>
    </recommendedName>
</protein>
<evidence type="ECO:0008006" key="15">
    <source>
        <dbReference type="Google" id="ProtNLM"/>
    </source>
</evidence>
<dbReference type="GeneID" id="19894314"/>
<dbReference type="InterPro" id="IPR048538">
    <property type="entry name" value="Rrn7_cyclin_C"/>
</dbReference>
<feature type="domain" description="RRN7-type" evidence="10">
    <location>
        <begin position="11"/>
        <end position="37"/>
    </location>
</feature>
<dbReference type="STRING" id="1069680.M7NV61"/>
<dbReference type="Proteomes" id="UP000011958">
    <property type="component" value="Unassembled WGS sequence"/>
</dbReference>
<evidence type="ECO:0000256" key="4">
    <source>
        <dbReference type="ARBA" id="ARBA00022771"/>
    </source>
</evidence>
<evidence type="ECO:0000256" key="2">
    <source>
        <dbReference type="ARBA" id="ARBA00006899"/>
    </source>
</evidence>
<dbReference type="RefSeq" id="XP_007872514.1">
    <property type="nucleotide sequence ID" value="XM_007874323.1"/>
</dbReference>
<evidence type="ECO:0000313" key="14">
    <source>
        <dbReference type="Proteomes" id="UP000011958"/>
    </source>
</evidence>
<dbReference type="PANTHER" id="PTHR31576:SF2">
    <property type="entry name" value="TATA BOX-BINDING PROTEIN-ASSOCIATED FACTOR RNA POLYMERASE I SUBUNIT B"/>
    <property type="match status" value="1"/>
</dbReference>
<evidence type="ECO:0000256" key="8">
    <source>
        <dbReference type="ARBA" id="ARBA00023163"/>
    </source>
</evidence>
<dbReference type="GO" id="GO:0042790">
    <property type="term" value="P:nucleolar large rRNA transcription by RNA polymerase I"/>
    <property type="evidence" value="ECO:0007669"/>
    <property type="project" value="TreeGrafter"/>
</dbReference>
<keyword evidence="9" id="KW-0539">Nucleus</keyword>
<evidence type="ECO:0000256" key="5">
    <source>
        <dbReference type="ARBA" id="ARBA00022833"/>
    </source>
</evidence>
<proteinExistence type="inferred from homology"/>
<feature type="domain" description="Rrn7/TAF1B C-terminal cyclin" evidence="12">
    <location>
        <begin position="223"/>
        <end position="378"/>
    </location>
</feature>
<dbReference type="PANTHER" id="PTHR31576">
    <property type="entry name" value="TATA BOX-BINDING PROTEIN-ASSOCIATED FACTOR RNA POLYMERASE I SUBUNIT B"/>
    <property type="match status" value="1"/>
</dbReference>
<dbReference type="EMBL" id="AFWA02000002">
    <property type="protein sequence ID" value="EMR11016.1"/>
    <property type="molecule type" value="Genomic_DNA"/>
</dbReference>
<dbReference type="GO" id="GO:0070860">
    <property type="term" value="C:RNA polymerase I core factor complex"/>
    <property type="evidence" value="ECO:0007669"/>
    <property type="project" value="InterPro"/>
</dbReference>
<organism evidence="13 14">
    <name type="scientific">Pneumocystis murina (strain B123)</name>
    <name type="common">Mouse pneumocystis pneumonia agent</name>
    <name type="synonym">Pneumocystis carinii f. sp. muris</name>
    <dbReference type="NCBI Taxonomy" id="1069680"/>
    <lineage>
        <taxon>Eukaryota</taxon>
        <taxon>Fungi</taxon>
        <taxon>Dikarya</taxon>
        <taxon>Ascomycota</taxon>
        <taxon>Taphrinomycotina</taxon>
        <taxon>Pneumocystomycetes</taxon>
        <taxon>Pneumocystaceae</taxon>
        <taxon>Pneumocystis</taxon>
    </lineage>
</organism>
<dbReference type="HOGENOM" id="CLU_016553_2_2_1"/>
<keyword evidence="6" id="KW-0805">Transcription regulation</keyword>